<gene>
    <name evidence="4" type="ORF">RGQ29_024939</name>
</gene>
<dbReference type="InterPro" id="IPR036388">
    <property type="entry name" value="WH-like_DNA-bd_sf"/>
</dbReference>
<dbReference type="Pfam" id="PF23559">
    <property type="entry name" value="WHD_DRP"/>
    <property type="match status" value="1"/>
</dbReference>
<keyword evidence="1" id="KW-0677">Repeat</keyword>
<evidence type="ECO:0000256" key="2">
    <source>
        <dbReference type="ARBA" id="ARBA00022821"/>
    </source>
</evidence>
<accession>A0AAN7IL83</accession>
<protein>
    <recommendedName>
        <fullName evidence="3">Disease resistance protein winged helix domain-containing protein</fullName>
    </recommendedName>
</protein>
<reference evidence="4 5" key="1">
    <citation type="journal article" date="2023" name="G3 (Bethesda)">
        <title>A haplotype-resolved chromosome-scale genome for Quercus rubra L. provides insights into the genetics of adaptive traits for red oak species.</title>
        <authorList>
            <person name="Kapoor B."/>
            <person name="Jenkins J."/>
            <person name="Schmutz J."/>
            <person name="Zhebentyayeva T."/>
            <person name="Kuelheim C."/>
            <person name="Coggeshall M."/>
            <person name="Heim C."/>
            <person name="Lasky J.R."/>
            <person name="Leites L."/>
            <person name="Islam-Faridi N."/>
            <person name="Romero-Severson J."/>
            <person name="DeLeo V.L."/>
            <person name="Lucas S.M."/>
            <person name="Lazic D."/>
            <person name="Gailing O."/>
            <person name="Carlson J."/>
            <person name="Staton M."/>
        </authorList>
    </citation>
    <scope>NUCLEOTIDE SEQUENCE [LARGE SCALE GENOMIC DNA]</scope>
    <source>
        <strain evidence="4">Pseudo-F2</strain>
    </source>
</reference>
<proteinExistence type="predicted"/>
<dbReference type="InterPro" id="IPR044974">
    <property type="entry name" value="Disease_R_plants"/>
</dbReference>
<comment type="caution">
    <text evidence="4">The sequence shown here is derived from an EMBL/GenBank/DDBJ whole genome shotgun (WGS) entry which is preliminary data.</text>
</comment>
<dbReference type="SUPFAM" id="SSF52058">
    <property type="entry name" value="L domain-like"/>
    <property type="match status" value="1"/>
</dbReference>
<evidence type="ECO:0000313" key="4">
    <source>
        <dbReference type="EMBL" id="KAK4581514.1"/>
    </source>
</evidence>
<evidence type="ECO:0000313" key="5">
    <source>
        <dbReference type="Proteomes" id="UP001324115"/>
    </source>
</evidence>
<dbReference type="Gene3D" id="3.80.10.10">
    <property type="entry name" value="Ribonuclease Inhibitor"/>
    <property type="match status" value="1"/>
</dbReference>
<name>A0AAN7IL83_QUERU</name>
<keyword evidence="5" id="KW-1185">Reference proteome</keyword>
<dbReference type="InterPro" id="IPR058922">
    <property type="entry name" value="WHD_DRP"/>
</dbReference>
<sequence length="237" mass="28277">MVLCSSLWGMEDVERGLFAPLLLDYYDLPSRLKQCFSYYAFLPKNYVFYIDNLISMWMAQGYIDSKENMDMEIIATEDFENLAMRSFFKDFEKDEDNVKIINCKMHDIVHDFAQLMSKIECFTINSHMELGSYYKNVRHLQLKILRVAKFPKSIYSAKNLRSLIFEYQSDYNLSNLFQHFRCLRMKRVKVCDMLKELPNAVENFIHLRYLDLINYCGDRLPETICNLCNLKFLKIII</sequence>
<dbReference type="Proteomes" id="UP001324115">
    <property type="component" value="Unassembled WGS sequence"/>
</dbReference>
<dbReference type="Gene3D" id="1.10.10.10">
    <property type="entry name" value="Winged helix-like DNA-binding domain superfamily/Winged helix DNA-binding domain"/>
    <property type="match status" value="1"/>
</dbReference>
<dbReference type="PANTHER" id="PTHR23155:SF1156">
    <property type="entry name" value="LEUCINE-RICH REPEAT AND WD REPEAT-CONTAINING PROTEIN 1"/>
    <property type="match status" value="1"/>
</dbReference>
<dbReference type="FunFam" id="1.10.10.10:FF:000322">
    <property type="entry name" value="Probable disease resistance protein At1g63360"/>
    <property type="match status" value="1"/>
</dbReference>
<dbReference type="AlphaFoldDB" id="A0AAN7IL83"/>
<keyword evidence="2" id="KW-0611">Plant defense</keyword>
<dbReference type="InterPro" id="IPR032675">
    <property type="entry name" value="LRR_dom_sf"/>
</dbReference>
<evidence type="ECO:0000259" key="3">
    <source>
        <dbReference type="Pfam" id="PF23559"/>
    </source>
</evidence>
<dbReference type="PANTHER" id="PTHR23155">
    <property type="entry name" value="DISEASE RESISTANCE PROTEIN RP"/>
    <property type="match status" value="1"/>
</dbReference>
<dbReference type="GO" id="GO:0098542">
    <property type="term" value="P:defense response to other organism"/>
    <property type="evidence" value="ECO:0007669"/>
    <property type="project" value="TreeGrafter"/>
</dbReference>
<organism evidence="4 5">
    <name type="scientific">Quercus rubra</name>
    <name type="common">Northern red oak</name>
    <name type="synonym">Quercus borealis</name>
    <dbReference type="NCBI Taxonomy" id="3512"/>
    <lineage>
        <taxon>Eukaryota</taxon>
        <taxon>Viridiplantae</taxon>
        <taxon>Streptophyta</taxon>
        <taxon>Embryophyta</taxon>
        <taxon>Tracheophyta</taxon>
        <taxon>Spermatophyta</taxon>
        <taxon>Magnoliopsida</taxon>
        <taxon>eudicotyledons</taxon>
        <taxon>Gunneridae</taxon>
        <taxon>Pentapetalae</taxon>
        <taxon>rosids</taxon>
        <taxon>fabids</taxon>
        <taxon>Fagales</taxon>
        <taxon>Fagaceae</taxon>
        <taxon>Quercus</taxon>
    </lineage>
</organism>
<feature type="domain" description="Disease resistance protein winged helix" evidence="3">
    <location>
        <begin position="43"/>
        <end position="113"/>
    </location>
</feature>
<evidence type="ECO:0000256" key="1">
    <source>
        <dbReference type="ARBA" id="ARBA00022737"/>
    </source>
</evidence>
<dbReference type="EMBL" id="JAXUIC010000007">
    <property type="protein sequence ID" value="KAK4581514.1"/>
    <property type="molecule type" value="Genomic_DNA"/>
</dbReference>